<protein>
    <submittedName>
        <fullName evidence="1">Uncharacterized protein</fullName>
    </submittedName>
</protein>
<reference evidence="1 2" key="1">
    <citation type="journal article" date="2012" name="J. Bacteriol.">
        <title>Genome sequence of Sphingobium indicum B90A, a hexachlorocyclohexane-degrading bacterium.</title>
        <authorList>
            <person name="Anand S."/>
            <person name="Sangwan N."/>
            <person name="Lata P."/>
            <person name="Kaur J."/>
            <person name="Dua A."/>
            <person name="Singh A.K."/>
            <person name="Verma M."/>
            <person name="Kaur J."/>
            <person name="Khurana J.P."/>
            <person name="Khurana P."/>
            <person name="Mathur S."/>
            <person name="Lal R."/>
        </authorList>
    </citation>
    <scope>NUCLEOTIDE SEQUENCE [LARGE SCALE GENOMIC DNA]</scope>
    <source>
        <strain evidence="2">DSM 16412 / CCM 7286 / MTCC 6364 / B90A</strain>
    </source>
</reference>
<dbReference type="EMBL" id="CP013070">
    <property type="protein sequence ID" value="APL95899.1"/>
    <property type="molecule type" value="Genomic_DNA"/>
</dbReference>
<dbReference type="AlphaFoldDB" id="A0A1L5BSN8"/>
<sequence length="104" mass="11914">MAWDLRRALLKKGEFESARLIDFEFRERARTMKLLAPRVSAALEPQALAGEIALGDDESILRRLLDRFPDLEEAALRRDYAECRAQARKELIAELGDPTPYRLG</sequence>
<dbReference type="RefSeq" id="WP_007689486.1">
    <property type="nucleotide sequence ID" value="NZ_CP013070.1"/>
</dbReference>
<evidence type="ECO:0000313" key="1">
    <source>
        <dbReference type="EMBL" id="APL95899.1"/>
    </source>
</evidence>
<name>A0A1L5BSN8_SPHIB</name>
<dbReference type="KEGG" id="sinb:SIDU_16060"/>
<proteinExistence type="predicted"/>
<accession>A0A1L5BSN8</accession>
<organism evidence="1 2">
    <name type="scientific">Sphingobium indicum (strain DSM 16412 / CCM 7286 / MTCC 6364 / B90A)</name>
    <dbReference type="NCBI Taxonomy" id="861109"/>
    <lineage>
        <taxon>Bacteria</taxon>
        <taxon>Pseudomonadati</taxon>
        <taxon>Pseudomonadota</taxon>
        <taxon>Alphaproteobacteria</taxon>
        <taxon>Sphingomonadales</taxon>
        <taxon>Sphingomonadaceae</taxon>
        <taxon>Sphingobium</taxon>
    </lineage>
</organism>
<gene>
    <name evidence="1" type="ORF">SIDU_16060</name>
</gene>
<dbReference type="Proteomes" id="UP000004550">
    <property type="component" value="Chromosome"/>
</dbReference>
<evidence type="ECO:0000313" key="2">
    <source>
        <dbReference type="Proteomes" id="UP000004550"/>
    </source>
</evidence>